<name>A0A8D9HP22_BRACM</name>
<reference evidence="1 2" key="1">
    <citation type="submission" date="2021-07" db="EMBL/GenBank/DDBJ databases">
        <authorList>
            <consortium name="Genoscope - CEA"/>
            <person name="William W."/>
        </authorList>
    </citation>
    <scope>NUCLEOTIDE SEQUENCE [LARGE SCALE GENOMIC DNA]</scope>
</reference>
<protein>
    <submittedName>
        <fullName evidence="1">Uncharacterized protein</fullName>
    </submittedName>
</protein>
<sequence>MTIYTIQPSRLSTPIYPIFTIYPNKATLKPVNLFKLAPQDVFVLTSPWSAFHSSSRNLHLDLFIRTYTSLLQTLLYSLLYLRLY</sequence>
<feature type="non-terminal residue" evidence="1">
    <location>
        <position position="1"/>
    </location>
</feature>
<evidence type="ECO:0000313" key="1">
    <source>
        <dbReference type="EMBL" id="CAG7901084.1"/>
    </source>
</evidence>
<dbReference type="Proteomes" id="UP000694005">
    <property type="component" value="Chromosome A07"/>
</dbReference>
<dbReference type="AlphaFoldDB" id="A0A8D9HP22"/>
<organism evidence="1 2">
    <name type="scientific">Brassica campestris</name>
    <name type="common">Field mustard</name>
    <dbReference type="NCBI Taxonomy" id="3711"/>
    <lineage>
        <taxon>Eukaryota</taxon>
        <taxon>Viridiplantae</taxon>
        <taxon>Streptophyta</taxon>
        <taxon>Embryophyta</taxon>
        <taxon>Tracheophyta</taxon>
        <taxon>Spermatophyta</taxon>
        <taxon>Magnoliopsida</taxon>
        <taxon>eudicotyledons</taxon>
        <taxon>Gunneridae</taxon>
        <taxon>Pentapetalae</taxon>
        <taxon>rosids</taxon>
        <taxon>malvids</taxon>
        <taxon>Brassicales</taxon>
        <taxon>Brassicaceae</taxon>
        <taxon>Brassiceae</taxon>
        <taxon>Brassica</taxon>
    </lineage>
</organism>
<evidence type="ECO:0000313" key="2">
    <source>
        <dbReference type="Proteomes" id="UP000694005"/>
    </source>
</evidence>
<accession>A0A8D9HP22</accession>
<proteinExistence type="predicted"/>
<gene>
    <name evidence="1" type="ORF">BRAPAZ1V2_A07P07280.2</name>
</gene>
<dbReference type="EMBL" id="LS974623">
    <property type="protein sequence ID" value="CAG7901084.1"/>
    <property type="molecule type" value="Genomic_DNA"/>
</dbReference>
<dbReference type="Gramene" id="A07p07280.2_BraZ1">
    <property type="protein sequence ID" value="A07p07280.2_BraZ1.CDS"/>
    <property type="gene ID" value="A07g07280.2_BraZ1"/>
</dbReference>